<gene>
    <name evidence="5" type="ORF">HOP12_11990</name>
</gene>
<proteinExistence type="predicted"/>
<comment type="subcellular location">
    <subcellularLocation>
        <location evidence="1">Cell envelope</location>
    </subcellularLocation>
</comment>
<evidence type="ECO:0000313" key="6">
    <source>
        <dbReference type="Proteomes" id="UP000580839"/>
    </source>
</evidence>
<evidence type="ECO:0000256" key="1">
    <source>
        <dbReference type="ARBA" id="ARBA00004196"/>
    </source>
</evidence>
<evidence type="ECO:0000313" key="5">
    <source>
        <dbReference type="EMBL" id="NOT34875.1"/>
    </source>
</evidence>
<dbReference type="AlphaFoldDB" id="A0A849SS47"/>
<dbReference type="PANTHER" id="PTHR32347">
    <property type="entry name" value="EFFLUX SYSTEM COMPONENT YKNX-RELATED"/>
    <property type="match status" value="1"/>
</dbReference>
<dbReference type="InterPro" id="IPR050465">
    <property type="entry name" value="UPF0194_transport"/>
</dbReference>
<evidence type="ECO:0000256" key="2">
    <source>
        <dbReference type="ARBA" id="ARBA00023054"/>
    </source>
</evidence>
<dbReference type="Gene3D" id="2.40.50.100">
    <property type="match status" value="1"/>
</dbReference>
<dbReference type="Gene3D" id="1.10.287.470">
    <property type="entry name" value="Helix hairpin bin"/>
    <property type="match status" value="1"/>
</dbReference>
<evidence type="ECO:0000256" key="4">
    <source>
        <dbReference type="SAM" id="Phobius"/>
    </source>
</evidence>
<keyword evidence="4" id="KW-1133">Transmembrane helix</keyword>
<feature type="coiled-coil region" evidence="3">
    <location>
        <begin position="104"/>
        <end position="194"/>
    </location>
</feature>
<sequence length="414" mass="45145">MDIPREKKKDPRRPWLIAAIVVGVLVSLLGLSRLGPASPQLEKATLLIDVVKRGELVRRVHGNGTLVPENQRFVSALTAGRVEQVLARPGSPVEASTILIELSNPDVQLEALDAERQLKLAEAELASVRSSLETAKLIQEGSLASSRTELREAERAVAVAERLAQDGLNSTMDVDRARDRLEEAKERNTGEKRRTVVASEAFLAQIELRKADVERLRAIARFQRERVASMQVRAGASGTVQELSLEPGQWVQSGQRLARVASSERLKAVLQVVETQARDLTLGLPTTVDTRDGVVTGRLSRIDPGAQNGFVNVDVTLSDSLPRGARPDMSVEGTVEIEKLDDVVSVGRPALGESETTTRMFKLSADGHSAIRVSVRLGRASFNAVVIESGLVPGDRVILSDMSQWQHVDRVRLK</sequence>
<protein>
    <submittedName>
        <fullName evidence="5">HlyD family efflux transporter periplasmic adaptor subunit</fullName>
    </submittedName>
</protein>
<organism evidence="5 6">
    <name type="scientific">Eiseniibacteriota bacterium</name>
    <dbReference type="NCBI Taxonomy" id="2212470"/>
    <lineage>
        <taxon>Bacteria</taxon>
        <taxon>Candidatus Eiseniibacteriota</taxon>
    </lineage>
</organism>
<dbReference type="PANTHER" id="PTHR32347:SF23">
    <property type="entry name" value="BLL5650 PROTEIN"/>
    <property type="match status" value="1"/>
</dbReference>
<dbReference type="Gene3D" id="2.40.420.20">
    <property type="match status" value="1"/>
</dbReference>
<evidence type="ECO:0000256" key="3">
    <source>
        <dbReference type="SAM" id="Coils"/>
    </source>
</evidence>
<reference evidence="5 6" key="1">
    <citation type="submission" date="2020-04" db="EMBL/GenBank/DDBJ databases">
        <title>Metagenomic profiling of ammonia- and methane-oxidizing microorganisms in a Dutch drinking water treatment plant.</title>
        <authorList>
            <person name="Poghosyan L."/>
            <person name="Leucker S."/>
        </authorList>
    </citation>
    <scope>NUCLEOTIDE SEQUENCE [LARGE SCALE GENOMIC DNA]</scope>
    <source>
        <strain evidence="5">S-RSF-IL-03</strain>
    </source>
</reference>
<keyword evidence="4" id="KW-0812">Transmembrane</keyword>
<keyword evidence="4" id="KW-0472">Membrane</keyword>
<dbReference type="EMBL" id="JABFRW010000152">
    <property type="protein sequence ID" value="NOT34875.1"/>
    <property type="molecule type" value="Genomic_DNA"/>
</dbReference>
<dbReference type="Gene3D" id="2.40.30.170">
    <property type="match status" value="1"/>
</dbReference>
<feature type="transmembrane region" description="Helical" evidence="4">
    <location>
        <begin position="15"/>
        <end position="35"/>
    </location>
</feature>
<dbReference type="GO" id="GO:0030313">
    <property type="term" value="C:cell envelope"/>
    <property type="evidence" value="ECO:0007669"/>
    <property type="project" value="UniProtKB-SubCell"/>
</dbReference>
<dbReference type="Proteomes" id="UP000580839">
    <property type="component" value="Unassembled WGS sequence"/>
</dbReference>
<keyword evidence="2 3" id="KW-0175">Coiled coil</keyword>
<name>A0A849SS47_UNCEI</name>
<accession>A0A849SS47</accession>
<comment type="caution">
    <text evidence="5">The sequence shown here is derived from an EMBL/GenBank/DDBJ whole genome shotgun (WGS) entry which is preliminary data.</text>
</comment>